<sequence length="88" mass="10595">MDTVFVFISSTGPASRQNPSENIFPKEPIKWNTVHYFISIDHFSIKSIRASKKDYFHGFQEKEKFLRKHFFRKLLGPPRWKCLLFHQH</sequence>
<evidence type="ECO:0000313" key="2">
    <source>
        <dbReference type="Proteomes" id="UP000024635"/>
    </source>
</evidence>
<gene>
    <name evidence="1" type="primary">Acey_s0529.g2996</name>
    <name evidence="1" type="ORF">Y032_0529g2996</name>
</gene>
<keyword evidence="2" id="KW-1185">Reference proteome</keyword>
<comment type="caution">
    <text evidence="1">The sequence shown here is derived from an EMBL/GenBank/DDBJ whole genome shotgun (WGS) entry which is preliminary data.</text>
</comment>
<evidence type="ECO:0000313" key="1">
    <source>
        <dbReference type="EMBL" id="EYC42507.1"/>
    </source>
</evidence>
<dbReference type="OrthoDB" id="2100652at2759"/>
<proteinExistence type="predicted"/>
<accession>A0A016WTD4</accession>
<reference evidence="2" key="1">
    <citation type="journal article" date="2015" name="Nat. Genet.">
        <title>The genome and transcriptome of the zoonotic hookworm Ancylostoma ceylanicum identify infection-specific gene families.</title>
        <authorList>
            <person name="Schwarz E.M."/>
            <person name="Hu Y."/>
            <person name="Antoshechkin I."/>
            <person name="Miller M.M."/>
            <person name="Sternberg P.W."/>
            <person name="Aroian R.V."/>
        </authorList>
    </citation>
    <scope>NUCLEOTIDE SEQUENCE</scope>
    <source>
        <strain evidence="2">HY135</strain>
    </source>
</reference>
<organism evidence="1 2">
    <name type="scientific">Ancylostoma ceylanicum</name>
    <dbReference type="NCBI Taxonomy" id="53326"/>
    <lineage>
        <taxon>Eukaryota</taxon>
        <taxon>Metazoa</taxon>
        <taxon>Ecdysozoa</taxon>
        <taxon>Nematoda</taxon>
        <taxon>Chromadorea</taxon>
        <taxon>Rhabditida</taxon>
        <taxon>Rhabditina</taxon>
        <taxon>Rhabditomorpha</taxon>
        <taxon>Strongyloidea</taxon>
        <taxon>Ancylostomatidae</taxon>
        <taxon>Ancylostomatinae</taxon>
        <taxon>Ancylostoma</taxon>
    </lineage>
</organism>
<dbReference type="EMBL" id="JARK01000129">
    <property type="protein sequence ID" value="EYC42507.1"/>
    <property type="molecule type" value="Genomic_DNA"/>
</dbReference>
<dbReference type="Proteomes" id="UP000024635">
    <property type="component" value="Unassembled WGS sequence"/>
</dbReference>
<dbReference type="AlphaFoldDB" id="A0A016WTD4"/>
<protein>
    <submittedName>
        <fullName evidence="1">Uncharacterized protein</fullName>
    </submittedName>
</protein>
<name>A0A016WTD4_9BILA</name>